<dbReference type="FunFam" id="3.40.50.300:FF:000044">
    <property type="entry name" value="Dynein heavy chain 5, axonemal"/>
    <property type="match status" value="1"/>
</dbReference>
<dbReference type="Gene3D" id="1.10.287.2620">
    <property type="match status" value="1"/>
</dbReference>
<dbReference type="Pfam" id="PF12781">
    <property type="entry name" value="AAA_9"/>
    <property type="match status" value="1"/>
</dbReference>
<dbReference type="RefSeq" id="XP_005829327.1">
    <property type="nucleotide sequence ID" value="XM_005829270.1"/>
</dbReference>
<name>L1J234_GUITC</name>
<keyword evidence="12" id="KW-0505">Motor protein</keyword>
<protein>
    <recommendedName>
        <fullName evidence="16">AAA+ ATPase domain-containing protein</fullName>
    </recommendedName>
</protein>
<feature type="domain" description="AAA+ ATPase" evidence="16">
    <location>
        <begin position="1803"/>
        <end position="1940"/>
    </location>
</feature>
<evidence type="ECO:0000256" key="3">
    <source>
        <dbReference type="ARBA" id="ARBA00008887"/>
    </source>
</evidence>
<keyword evidence="13" id="KW-0206">Cytoskeleton</keyword>
<proteinExistence type="inferred from homology"/>
<dbReference type="InterPro" id="IPR035706">
    <property type="entry name" value="AAA_9"/>
</dbReference>
<evidence type="ECO:0000313" key="18">
    <source>
        <dbReference type="EnsemblProtists" id="EKX42347"/>
    </source>
</evidence>
<dbReference type="Gene3D" id="1.10.8.710">
    <property type="match status" value="1"/>
</dbReference>
<dbReference type="Gene3D" id="1.20.140.100">
    <property type="entry name" value="Dynein heavy chain, N-terminal domain 2"/>
    <property type="match status" value="1"/>
</dbReference>
<dbReference type="GO" id="GO:0007018">
    <property type="term" value="P:microtubule-based movement"/>
    <property type="evidence" value="ECO:0007669"/>
    <property type="project" value="InterPro"/>
</dbReference>
<evidence type="ECO:0000256" key="13">
    <source>
        <dbReference type="ARBA" id="ARBA00023212"/>
    </source>
</evidence>
<dbReference type="GO" id="GO:0009507">
    <property type="term" value="C:chloroplast"/>
    <property type="evidence" value="ECO:0007669"/>
    <property type="project" value="UniProtKB-SubCell"/>
</dbReference>
<dbReference type="Gene3D" id="1.20.58.1120">
    <property type="match status" value="1"/>
</dbReference>
<comment type="similarity">
    <text evidence="3">Belongs to the dynein heavy chain family.</text>
</comment>
<dbReference type="InterPro" id="IPR042219">
    <property type="entry name" value="AAA_lid_11_sf"/>
</dbReference>
<dbReference type="Pfam" id="PF18198">
    <property type="entry name" value="AAA_lid_11"/>
    <property type="match status" value="1"/>
</dbReference>
<dbReference type="KEGG" id="gtt:GUITHDRAFT_159850"/>
<reference evidence="19" key="2">
    <citation type="submission" date="2012-11" db="EMBL/GenBank/DDBJ databases">
        <authorList>
            <person name="Kuo A."/>
            <person name="Curtis B.A."/>
            <person name="Tanifuji G."/>
            <person name="Burki F."/>
            <person name="Gruber A."/>
            <person name="Irimia M."/>
            <person name="Maruyama S."/>
            <person name="Arias M.C."/>
            <person name="Ball S.G."/>
            <person name="Gile G.H."/>
            <person name="Hirakawa Y."/>
            <person name="Hopkins J.F."/>
            <person name="Rensing S.A."/>
            <person name="Schmutz J."/>
            <person name="Symeonidi A."/>
            <person name="Elias M."/>
            <person name="Eveleigh R.J."/>
            <person name="Herman E.K."/>
            <person name="Klute M.J."/>
            <person name="Nakayama T."/>
            <person name="Obornik M."/>
            <person name="Reyes-Prieto A."/>
            <person name="Armbrust E.V."/>
            <person name="Aves S.J."/>
            <person name="Beiko R.G."/>
            <person name="Coutinho P."/>
            <person name="Dacks J.B."/>
            <person name="Durnford D.G."/>
            <person name="Fast N.M."/>
            <person name="Green B.R."/>
            <person name="Grisdale C."/>
            <person name="Hempe F."/>
            <person name="Henrissat B."/>
            <person name="Hoppner M.P."/>
            <person name="Ishida K.-I."/>
            <person name="Kim E."/>
            <person name="Koreny L."/>
            <person name="Kroth P.G."/>
            <person name="Liu Y."/>
            <person name="Malik S.-B."/>
            <person name="Maier U.G."/>
            <person name="McRose D."/>
            <person name="Mock T."/>
            <person name="Neilson J.A."/>
            <person name="Onodera N.T."/>
            <person name="Poole A.M."/>
            <person name="Pritham E.J."/>
            <person name="Richards T.A."/>
            <person name="Rocap G."/>
            <person name="Roy S.W."/>
            <person name="Sarai C."/>
            <person name="Schaack S."/>
            <person name="Shirato S."/>
            <person name="Slamovits C.H."/>
            <person name="Spencer D.F."/>
            <person name="Suzuki S."/>
            <person name="Worden A.Z."/>
            <person name="Zauner S."/>
            <person name="Barry K."/>
            <person name="Bell C."/>
            <person name="Bharti A.K."/>
            <person name="Crow J.A."/>
            <person name="Grimwood J."/>
            <person name="Kramer R."/>
            <person name="Lindquist E."/>
            <person name="Lucas S."/>
            <person name="Salamov A."/>
            <person name="McFadden G.I."/>
            <person name="Lane C.E."/>
            <person name="Keeling P.J."/>
            <person name="Gray M.W."/>
            <person name="Grigoriev I.V."/>
            <person name="Archibald J.M."/>
        </authorList>
    </citation>
    <scope>NUCLEOTIDE SEQUENCE</scope>
    <source>
        <strain evidence="19">CCMP2712</strain>
    </source>
</reference>
<dbReference type="InterPro" id="IPR024743">
    <property type="entry name" value="Dynein_HC_stalk"/>
</dbReference>
<dbReference type="Pfam" id="PF18199">
    <property type="entry name" value="Dynein_C"/>
    <property type="match status" value="1"/>
</dbReference>
<dbReference type="Pfam" id="PF12774">
    <property type="entry name" value="AAA_6"/>
    <property type="match status" value="1"/>
</dbReference>
<dbReference type="Gene3D" id="3.10.490.20">
    <property type="match status" value="1"/>
</dbReference>
<dbReference type="Pfam" id="PF08385">
    <property type="entry name" value="DHC_N1"/>
    <property type="match status" value="1"/>
</dbReference>
<dbReference type="PaxDb" id="55529-EKX42347"/>
<evidence type="ECO:0000256" key="1">
    <source>
        <dbReference type="ARBA" id="ARBA00004229"/>
    </source>
</evidence>
<dbReference type="SUPFAM" id="SSF52540">
    <property type="entry name" value="P-loop containing nucleoside triphosphate hydrolases"/>
    <property type="match status" value="4"/>
</dbReference>
<dbReference type="FunFam" id="1.20.920.20:FF:000001">
    <property type="entry name" value="dynein heavy chain 2, axonemal"/>
    <property type="match status" value="1"/>
</dbReference>
<keyword evidence="4" id="KW-0963">Cytoplasm</keyword>
<dbReference type="InterPro" id="IPR042222">
    <property type="entry name" value="Dynein_2_N"/>
</dbReference>
<dbReference type="InterPro" id="IPR041228">
    <property type="entry name" value="Dynein_C"/>
</dbReference>
<dbReference type="EnsemblProtists" id="EKX42347">
    <property type="protein sequence ID" value="EKX42347"/>
    <property type="gene ID" value="GUITHDRAFT_159850"/>
</dbReference>
<feature type="domain" description="AAA+ ATPase" evidence="16">
    <location>
        <begin position="2409"/>
        <end position="2549"/>
    </location>
</feature>
<evidence type="ECO:0000256" key="11">
    <source>
        <dbReference type="ARBA" id="ARBA00023069"/>
    </source>
</evidence>
<dbReference type="InterPro" id="IPR041466">
    <property type="entry name" value="Dynein_AAA5_ext"/>
</dbReference>
<dbReference type="GO" id="GO:0045505">
    <property type="term" value="F:dynein intermediate chain binding"/>
    <property type="evidence" value="ECO:0007669"/>
    <property type="project" value="InterPro"/>
</dbReference>
<dbReference type="Pfam" id="PF12775">
    <property type="entry name" value="AAA_7"/>
    <property type="match status" value="1"/>
</dbReference>
<dbReference type="Gene3D" id="1.10.8.720">
    <property type="entry name" value="Region D6 of dynein motor"/>
    <property type="match status" value="1"/>
</dbReference>
<dbReference type="Gene3D" id="1.20.920.30">
    <property type="match status" value="1"/>
</dbReference>
<keyword evidence="11" id="KW-0969">Cilium</keyword>
<evidence type="ECO:0000256" key="15">
    <source>
        <dbReference type="SAM" id="Coils"/>
    </source>
</evidence>
<dbReference type="Gene3D" id="3.40.50.300">
    <property type="entry name" value="P-loop containing nucleotide triphosphate hydrolases"/>
    <property type="match status" value="5"/>
</dbReference>
<evidence type="ECO:0000256" key="2">
    <source>
        <dbReference type="ARBA" id="ARBA00004430"/>
    </source>
</evidence>
<dbReference type="InterPro" id="IPR026983">
    <property type="entry name" value="DHC"/>
</dbReference>
<feature type="coiled-coil region" evidence="15">
    <location>
        <begin position="3246"/>
        <end position="3308"/>
    </location>
</feature>
<dbReference type="GO" id="GO:0008569">
    <property type="term" value="F:minus-end-directed microtubule motor activity"/>
    <property type="evidence" value="ECO:0007669"/>
    <property type="project" value="InterPro"/>
</dbReference>
<dbReference type="EMBL" id="JH993017">
    <property type="protein sequence ID" value="EKX42347.1"/>
    <property type="molecule type" value="Genomic_DNA"/>
</dbReference>
<reference evidence="18" key="3">
    <citation type="submission" date="2016-03" db="UniProtKB">
        <authorList>
            <consortium name="EnsemblProtists"/>
        </authorList>
    </citation>
    <scope>IDENTIFICATION</scope>
</reference>
<organism evidence="17">
    <name type="scientific">Guillardia theta (strain CCMP2712)</name>
    <name type="common">Cryptophyte</name>
    <dbReference type="NCBI Taxonomy" id="905079"/>
    <lineage>
        <taxon>Eukaryota</taxon>
        <taxon>Cryptophyceae</taxon>
        <taxon>Pyrenomonadales</taxon>
        <taxon>Geminigeraceae</taxon>
        <taxon>Guillardia</taxon>
    </lineage>
</organism>
<dbReference type="InterPro" id="IPR024317">
    <property type="entry name" value="Dynein_heavy_chain_D4_dom"/>
</dbReference>
<feature type="coiled-coil region" evidence="15">
    <location>
        <begin position="3554"/>
        <end position="3581"/>
    </location>
</feature>
<dbReference type="Pfam" id="PF12777">
    <property type="entry name" value="MT"/>
    <property type="match status" value="1"/>
</dbReference>
<dbReference type="InterPro" id="IPR003593">
    <property type="entry name" value="AAA+_ATPase"/>
</dbReference>
<dbReference type="Gene3D" id="1.10.472.130">
    <property type="match status" value="1"/>
</dbReference>
<keyword evidence="19" id="KW-1185">Reference proteome</keyword>
<sequence>MADPRYKYVQERIEQGLRGWEFSPSVDSLLSQGKNRQILEDFMKPNGPEKMMICCQRSTSGKNKLYMTTGQDEILNGKCCYFTRVNPKGIDVKSFELDCAYGEIVGNPLSNFNVVVQDVFRFAEMLTEAVHSLKGGIELPMPDSKYETIQPTQPAFAKAAVDSDVVTHFENIVERWCSQIEDLLDEKQPPSKDADDSGPETEFEYWRTRMAKFNHVVEQLKKPIARVVIGVLTTAKSKHLKRWKLCDNGITDALNEAKDNVKYLSTLQKYTEPLYTGTPEAIIESLPALMNNVKMMLTIARYYSTQEHMTTLFVKITNQMIKTCKKSIECPVIGENKVRLWDQDYESLLKRLEMSLKLNDAYQELYRLTKEKLQTQPKVKQFDFNESRIFGKFDLYCKRVQKLMDMFTTIVQFSALANNKVEGMDSLISQFFQLVDDFKKKPYDLLDYTKNAFDRDFLEYNVNIAELETQLQGFINASFENITSTEHALALLKQFETILQRETLKSDLDSKYTVIFHNYGLDLETVQKIYDKQKNAPPTVRNSPPVAGNLIWARQLLRRIEDPMKKFQANKNIMTTKESKKIIKTYNKVARALIEYETLWHHAWCKSIEAAKAGLQASLIVRHPKSGRLFVNFDREILQLMRETKCMQRIGIEVPESAKMVLLQEDKFKSYFNQLLFVLKEYDRVLGKVIPVIRPLLKPHLDDLDRKIQPGMLMLTWQSMNIDGYLNRIHQGLAKFEELVKKINDLIENRVESNLKYISKTLLVDIQSDSSFTLDQFVIMQEKVTKKKTQMMDAKNLEVERAVEDLINIVLNFPIEDTEVSSISEETIQKLRDHYSRLMYLAILNTTKSSFHTLKRRLASRSGMGAIVADKPFFDVNVELAVPHVTMNPSLDEIQAAINRCAINVLKCSKSICQWGQDRTQDVNKLQTFHSLIAQDREIVKVVLLLTGSVEGTKKQVHDYLQTFLQYEHLWKMDKQAEYKKFMATEPDNEAFDNELKKYVEIELTIDNIQRVHNIGCMSLDTNPVKSSLKSEAAAWKSQYSRNLHSQARDEMLSLQDMMKETLQKLERPLNDLDDVRDVMNVLKGIRERESEIDYQIIPVQEKYQLLSNNNVYVEKEEYDELSNLEETWIRVKSQAMAAGDRLASLQAGFKQTLTENVKEFVADAKDFRQDFVDNGPMVQGIPPMEAAERLNKYKRLFEERQRKWDSYCEGEELFGLPITQYPELEQCKKELELLDKLYSLYVNVVQGIKGYGDLLWADVVANIDSMTEAATAFQSQCKRMPKQLRDWEAYGELKKTIDDFFEVLPLLQQCSNKSMRVRHWKAIMQVCGKQIPMDENGPSAENCKLQHVLDLGMVSFSEDIEDIAGGSEKELQIENKLDAIIQIWEAQAFAFSPFKNRGPVILESKALGEIMESLEESQMNLGSMAGNRYSAPFRERVMEWIANLSTVSDVVEQWVAVQNLWVYMEAVFSSGDIAKQLPQEAKRFQTIDKNFMKITSKANEVPNCVQLCCGNELMRTLLPHLTEQLELCQKSLTGYLETKRNCFPRFYFCSDGVLLEILSQGSDPHAIVQHLQNVFDSLAALSFDKQKKNTAVTMVANDKEEVRFSTPLNLGGNVEDYLGDLVNQMQETLHDICRECGAECEGMSCEEIVEKFPAQVGIMAIQFQWTNETEDALKRARQDKSSLHGSNKKALAVLNELIGMTVIDKWNKLERTNIETLITIQVHQKDVSEELAKKKVKDPQDFEWLKQARCYWKVEKDWTVISICDVDFDYSHEYLGCKERLVVTPLTDRCYVTLSQAIGMFLGGAPAGPAGTGKTETTKDMGRMLGIFVVVFNCSDQMDYKALGKIYKGLAMAGCWGCFDEFNRIDLDVLSVAASQVACVLAAQRERSKEFVFTDGQTVQLRPGCSYFITMNPGYAGRQELPENLKALFRGVCMMVPDFMLIIRVKLAACGYYENQVIAKKFDLLYNLCKLQLTKQTHYDYGLRNILSVLRTAGKVKRENLSAPEPFLMMRTLRDMNMSKMIAEDVPLFLSLIEDLFPNITAEKATFPQVESAAENYAKEKNLQWKEAPEWAGKVVQVLETYFVRHGIGIVGPTGAGKTMALETLAGALTMTDEKHVILKMNPKAVTAAQMFGKLDATTGDWTDGIFAVLWRKGTKAKNSKTWILLDGPVDAIWIENLNTVLDDNKLLTLANGDRIPMTPEMKAIFEPENLMNASPATVSRMGIIFFSISVLGWKPLAQSWLQTRRDKEHQILRSLIDKYVDPLFEFLFRDCKAVMYSTEGIYLNSAFKIFEELTAPFIDTKQILSDEHMERLFIFSLCWSLGALLELSDRTKFNEKLIAIAENAPNLDEGDTCYEYLVDAQGNWQHWRTKVESWEYPQDREPKFAELLIPTLDSLRYESMLATLVPAGKPVLFTGGPGVSKTACILMYLTNLNEEIYNIKMTPFSFVTTPMIYQRTLESTVEKRQGRTYGPPGGKKCVFFIDDISMPVINNWGDQITNEIVRQSIAEAGLYNLDKPGEWKGLVDICYTAAMTHPGGGRNDIPNRLKRQYCLFNVTMPSLIAVDNIFGSIIRGRLSESSGVPKAVANLASKLTEATIQLWQKTSSKMLPTPAKFHYLFNMRELSRVFAGIFEAPRETVRDEVYLVKLWRHECERVFSDKLTNLADKEWENNCILDVIEDVFGGEMRSNVQGMCYFVNFLGDPIIDADGVVEDERPKLYEEVKDREFVKNKALEFQSKHNEENKVGKLELVLFEYALEHLMRINRVICMDRGSMMLVGVGGSGKQSLTRLASFIAGNFTFQIVITKHYNTGNLFDDLKLLYRTAGVQGKPVTFIFTDAEVKEEGFLEYINQILSTGEVSGLFAKDEQDTIVGEMRPIAKKEAGKGFVDSADNLWKYFRDRARNNLHVVLCMSPVGDLLSSRCRKFPGLINCTTVDWFLAWPEQGLRDVSESLIGRFDMASTAEVKAAVINHMGTVHKIVQDATLEYFQKFRRNVYVTPKSYLSFIKSYTDVYKREKDKVDVLKIKIDNGLEKLFQAQDDVKKMKVELAAAEVVLADSVKKSSELMKEISVATQAAEKVKSSAKEIADAANEKATTIGAEKAEVERDLEAAKPALLEAEDALKAIKPDDIKNLKSLKNPPVVIKIIFDGVLILRRRQMGVNCYKDNYSEASKMMNESSFLADLQNFPKESITDEDCELLAPYIHHQLFTEEMAAKASGLAVGLCKWVKAMETYHMIAKVVIPKMDALRLKEAELATAMKKLAAAEAELEKAQSETDKLQQKFDEAMSEKQRLQEEADTTKRKMDAATQLLNGLAGERDRWTQQSADFADQIARLAGDSAIACGFMSYTGPFNKTFRDLLLGTLFLEDIMSKNIPVTKNLSVTTMLTDEATTGQWNLQGLPTDDLSIQNGILTTTASRYPLMVDPQGQGLTWIKNKESSNDCKETSFVDKMFRTHLEDCMSYGKPLLLANVEEELDPVLDPVLDKAFQRKGKGYIVALADKECDVEPEKFKLYVTTRLANPHFTPELSAKVTVIDFTVTMKGLEDQLLDRVVQFEKPELQTERTKLKTEVNDYKAKIMELQDDLLYRLANCEGSLLNDEDIIDVLNITKKTSAEVTEKLKNAGEAEERIRAACEEYRPIAARGSIIYFLIAEMSVVNPMYNTSLAQFIQVFQLSMVQSEKAAIPAKRITNVVEELTFRTFLYVCRGYMEIHKKIYTLLLALKLQLQAELINQDHFSCFVKGGAALDINAVKKKPKEWIPDQVWLNIIQLSMSIPLFKELADIVTRNESLWKQWYDQEAPEAVPVPDIDDRLDKVNKMLLVRSIRTDRTMISAEEYIEEAIGKKFTDTYPLNLEQTHQDICELVDSPERVPVIFVLTPGSDPTELVIALAKKKKKEVLSVSMGQGQEIVARRYIEQCVANGGWVLLQNTHLGLKYLVELEQTIGKLEEIESEFRVWITAEPHNGIPIGLLQMSIKITNEAPVGMRAGMKRSYAWITQDTLDAVPRIEWRTLLWVLCHLHSVVQERRKFGAIGWTVPYEFNQSDLSACTNFLQNHILDMDAKKAKEVTWSTVRYMIAEIQYGGRITDDWDRRQMNTFAEKFFCNAVLEPNYSFLKGYTIPQGTDINLFREHVNSYPATDSPEVFGLNMNADLVFRVDNAEKVFATILETQPKGGGGGSGKSREEVVTELCKDLLSKLPANFNMNEIKSSLKKAGESKPVNISLRQEIDVLQKVMTVVRSTLNNLQLAIDGTIVMSDDLASALDSLSNAKVPPTWLRGAWFSPTVGIWFQSLINRFEQWDRWIKGGRPKSYWLPGFTNGPGFLTACRQEVTRSHSGWALDDVAVFTEVTKHDPEDVKESPSEGVYIHGMYLDGCGWSKKESKLVEAPPKILFIPLPCMWVTAVQKANKKVDYMVYECPVYERKDPRKRGMTAAQPNFVFAPEIRTEDPPSKWILRGVALLTYYGE</sequence>
<dbReference type="InterPro" id="IPR041589">
    <property type="entry name" value="DNAH3_AAA_lid_1"/>
</dbReference>
<dbReference type="Pfam" id="PF25007">
    <property type="entry name" value="DYH2-5-8_CC"/>
    <property type="match status" value="1"/>
</dbReference>
<dbReference type="InterPro" id="IPR013594">
    <property type="entry name" value="Dynein_heavy_tail"/>
</dbReference>
<dbReference type="PANTHER" id="PTHR46532">
    <property type="entry name" value="MALE FERTILITY FACTOR KL5"/>
    <property type="match status" value="1"/>
</dbReference>
<evidence type="ECO:0000259" key="16">
    <source>
        <dbReference type="SMART" id="SM00382"/>
    </source>
</evidence>
<dbReference type="PANTHER" id="PTHR46532:SF4">
    <property type="entry name" value="AAA+ ATPASE DOMAIN-CONTAINING PROTEIN"/>
    <property type="match status" value="1"/>
</dbReference>
<dbReference type="Gene3D" id="1.20.920.20">
    <property type="match status" value="1"/>
</dbReference>
<dbReference type="GeneID" id="17299002"/>
<evidence type="ECO:0000313" key="19">
    <source>
        <dbReference type="Proteomes" id="UP000011087"/>
    </source>
</evidence>
<dbReference type="Pfam" id="PF12780">
    <property type="entry name" value="AAA_8"/>
    <property type="match status" value="1"/>
</dbReference>
<keyword evidence="5" id="KW-0493">Microtubule</keyword>
<dbReference type="InterPro" id="IPR043160">
    <property type="entry name" value="Dynein_C_barrel"/>
</dbReference>
<dbReference type="InterPro" id="IPR041658">
    <property type="entry name" value="AAA_lid_11"/>
</dbReference>
<evidence type="ECO:0000256" key="7">
    <source>
        <dbReference type="ARBA" id="ARBA00022741"/>
    </source>
</evidence>
<dbReference type="Pfam" id="PF17852">
    <property type="entry name" value="Dynein_AAA_lid"/>
    <property type="match status" value="1"/>
</dbReference>
<dbReference type="FunFam" id="1.10.8.1220:FF:000001">
    <property type="entry name" value="Dynein axonemal heavy chain 5"/>
    <property type="match status" value="1"/>
</dbReference>
<dbReference type="InterPro" id="IPR056759">
    <property type="entry name" value="DYH2-5-8_CC"/>
</dbReference>
<keyword evidence="7" id="KW-0547">Nucleotide-binding</keyword>
<dbReference type="Gene3D" id="1.20.1270.280">
    <property type="match status" value="1"/>
</dbReference>
<dbReference type="FunFam" id="1.20.920.30:FF:000002">
    <property type="entry name" value="Dynein axonemal heavy chain 3"/>
    <property type="match status" value="1"/>
</dbReference>
<keyword evidence="6" id="KW-0677">Repeat</keyword>
<dbReference type="Pfam" id="PF08393">
    <property type="entry name" value="DHC_N2"/>
    <property type="match status" value="1"/>
</dbReference>
<evidence type="ECO:0000256" key="4">
    <source>
        <dbReference type="ARBA" id="ARBA00022490"/>
    </source>
</evidence>
<dbReference type="FunFam" id="3.10.490.20:FF:000010">
    <property type="entry name" value="Dynein heavy chain, putative"/>
    <property type="match status" value="1"/>
</dbReference>
<evidence type="ECO:0000256" key="14">
    <source>
        <dbReference type="ARBA" id="ARBA00023273"/>
    </source>
</evidence>
<evidence type="ECO:0000256" key="10">
    <source>
        <dbReference type="ARBA" id="ARBA00023054"/>
    </source>
</evidence>
<dbReference type="STRING" id="905079.L1J234"/>
<dbReference type="FunFam" id="1.20.140.100:FF:000003">
    <property type="entry name" value="Dynein, axonemal, heavy chain 5"/>
    <property type="match status" value="1"/>
</dbReference>
<evidence type="ECO:0000256" key="6">
    <source>
        <dbReference type="ARBA" id="ARBA00022737"/>
    </source>
</evidence>
<dbReference type="OrthoDB" id="447173at2759"/>
<keyword evidence="14" id="KW-0966">Cell projection</keyword>
<dbReference type="Pfam" id="PF03028">
    <property type="entry name" value="Dynein_heavy"/>
    <property type="match status" value="1"/>
</dbReference>
<dbReference type="FunFam" id="1.10.8.710:FF:000003">
    <property type="entry name" value="Dynein axonemal heavy chain 5"/>
    <property type="match status" value="1"/>
</dbReference>
<dbReference type="Gene3D" id="1.10.8.1220">
    <property type="match status" value="1"/>
</dbReference>
<gene>
    <name evidence="17" type="ORF">GUITHDRAFT_159850</name>
</gene>
<feature type="domain" description="AAA+ ATPase" evidence="16">
    <location>
        <begin position="2085"/>
        <end position="2217"/>
    </location>
</feature>
<dbReference type="InterPro" id="IPR035699">
    <property type="entry name" value="AAA_6"/>
</dbReference>
<dbReference type="Pfam" id="PF17857">
    <property type="entry name" value="AAA_lid_1"/>
    <property type="match status" value="1"/>
</dbReference>
<keyword evidence="10 15" id="KW-0175">Coiled coil</keyword>
<dbReference type="SMART" id="SM00382">
    <property type="entry name" value="AAA"/>
    <property type="match status" value="3"/>
</dbReference>
<dbReference type="GO" id="GO:0005874">
    <property type="term" value="C:microtubule"/>
    <property type="evidence" value="ECO:0007669"/>
    <property type="project" value="UniProtKB-KW"/>
</dbReference>
<dbReference type="HOGENOM" id="CLU_000038_9_1_1"/>
<dbReference type="Gene3D" id="3.20.180.20">
    <property type="entry name" value="Dynein heavy chain, N-terminal domain 2"/>
    <property type="match status" value="1"/>
</dbReference>
<evidence type="ECO:0000256" key="12">
    <source>
        <dbReference type="ARBA" id="ARBA00023175"/>
    </source>
</evidence>
<evidence type="ECO:0000313" key="17">
    <source>
        <dbReference type="EMBL" id="EKX42347.1"/>
    </source>
</evidence>
<keyword evidence="8" id="KW-0067">ATP-binding</keyword>
<dbReference type="FunFam" id="3.20.180.20:FF:000001">
    <property type="entry name" value="Dynein axonemal heavy chain 5"/>
    <property type="match status" value="1"/>
</dbReference>
<reference evidence="17 19" key="1">
    <citation type="journal article" date="2012" name="Nature">
        <title>Algal genomes reveal evolutionary mosaicism and the fate of nucleomorphs.</title>
        <authorList>
            <consortium name="DOE Joint Genome Institute"/>
            <person name="Curtis B.A."/>
            <person name="Tanifuji G."/>
            <person name="Burki F."/>
            <person name="Gruber A."/>
            <person name="Irimia M."/>
            <person name="Maruyama S."/>
            <person name="Arias M.C."/>
            <person name="Ball S.G."/>
            <person name="Gile G.H."/>
            <person name="Hirakawa Y."/>
            <person name="Hopkins J.F."/>
            <person name="Kuo A."/>
            <person name="Rensing S.A."/>
            <person name="Schmutz J."/>
            <person name="Symeonidi A."/>
            <person name="Elias M."/>
            <person name="Eveleigh R.J."/>
            <person name="Herman E.K."/>
            <person name="Klute M.J."/>
            <person name="Nakayama T."/>
            <person name="Obornik M."/>
            <person name="Reyes-Prieto A."/>
            <person name="Armbrust E.V."/>
            <person name="Aves S.J."/>
            <person name="Beiko R.G."/>
            <person name="Coutinho P."/>
            <person name="Dacks J.B."/>
            <person name="Durnford D.G."/>
            <person name="Fast N.M."/>
            <person name="Green B.R."/>
            <person name="Grisdale C.J."/>
            <person name="Hempel F."/>
            <person name="Henrissat B."/>
            <person name="Hoppner M.P."/>
            <person name="Ishida K."/>
            <person name="Kim E."/>
            <person name="Koreny L."/>
            <person name="Kroth P.G."/>
            <person name="Liu Y."/>
            <person name="Malik S.B."/>
            <person name="Maier U.G."/>
            <person name="McRose D."/>
            <person name="Mock T."/>
            <person name="Neilson J.A."/>
            <person name="Onodera N.T."/>
            <person name="Poole A.M."/>
            <person name="Pritham E.J."/>
            <person name="Richards T.A."/>
            <person name="Rocap G."/>
            <person name="Roy S.W."/>
            <person name="Sarai C."/>
            <person name="Schaack S."/>
            <person name="Shirato S."/>
            <person name="Slamovits C.H."/>
            <person name="Spencer D.F."/>
            <person name="Suzuki S."/>
            <person name="Worden A.Z."/>
            <person name="Zauner S."/>
            <person name="Barry K."/>
            <person name="Bell C."/>
            <person name="Bharti A.K."/>
            <person name="Crow J.A."/>
            <person name="Grimwood J."/>
            <person name="Kramer R."/>
            <person name="Lindquist E."/>
            <person name="Lucas S."/>
            <person name="Salamov A."/>
            <person name="McFadden G.I."/>
            <person name="Lane C.E."/>
            <person name="Keeling P.J."/>
            <person name="Gray M.W."/>
            <person name="Grigoriev I.V."/>
            <person name="Archibald J.M."/>
        </authorList>
    </citation>
    <scope>NUCLEOTIDE SEQUENCE</scope>
    <source>
        <strain evidence="17 19">CCMP2712</strain>
    </source>
</reference>
<dbReference type="FunFam" id="3.40.50.300:FF:000049">
    <property type="entry name" value="Dynein, axonemal, heavy chain 5"/>
    <property type="match status" value="1"/>
</dbReference>
<evidence type="ECO:0000256" key="8">
    <source>
        <dbReference type="ARBA" id="ARBA00022840"/>
    </source>
</evidence>
<dbReference type="GO" id="GO:0005524">
    <property type="term" value="F:ATP binding"/>
    <property type="evidence" value="ECO:0007669"/>
    <property type="project" value="UniProtKB-KW"/>
</dbReference>
<dbReference type="InterPro" id="IPR004273">
    <property type="entry name" value="Dynein_heavy_D6_P-loop"/>
</dbReference>
<dbReference type="OMA" id="ATEPIMF"/>
<accession>L1J234</accession>
<dbReference type="InterPro" id="IPR042228">
    <property type="entry name" value="Dynein_linker_3"/>
</dbReference>
<dbReference type="FunFam" id="1.20.1270.280:FF:000002">
    <property type="entry name" value="Dynein heavy chain 5, axonemal"/>
    <property type="match status" value="1"/>
</dbReference>
<dbReference type="InterPro" id="IPR027417">
    <property type="entry name" value="P-loop_NTPase"/>
</dbReference>
<dbReference type="Proteomes" id="UP000011087">
    <property type="component" value="Unassembled WGS sequence"/>
</dbReference>
<dbReference type="Gene3D" id="6.10.140.1060">
    <property type="match status" value="1"/>
</dbReference>
<dbReference type="FunFam" id="3.40.50.300:FF:002141">
    <property type="entry name" value="Dynein heavy chain"/>
    <property type="match status" value="1"/>
</dbReference>
<evidence type="ECO:0000256" key="5">
    <source>
        <dbReference type="ARBA" id="ARBA00022701"/>
    </source>
</evidence>
<keyword evidence="9" id="KW-0243">Dynein</keyword>
<dbReference type="eggNOG" id="KOG3595">
    <property type="taxonomic scope" value="Eukaryota"/>
</dbReference>
<dbReference type="InterPro" id="IPR043157">
    <property type="entry name" value="Dynein_AAA1S"/>
</dbReference>
<comment type="subcellular location">
    <subcellularLocation>
        <location evidence="2">Cytoplasm</location>
        <location evidence="2">Cytoskeleton</location>
        <location evidence="2">Cilium axoneme</location>
    </subcellularLocation>
    <subcellularLocation>
        <location evidence="1">Plastid</location>
        <location evidence="1">Chloroplast</location>
    </subcellularLocation>
</comment>
<dbReference type="GO" id="GO:0005858">
    <property type="term" value="C:axonemal dynein complex"/>
    <property type="evidence" value="ECO:0007669"/>
    <property type="project" value="TreeGrafter"/>
</dbReference>
<evidence type="ECO:0000256" key="9">
    <source>
        <dbReference type="ARBA" id="ARBA00023017"/>
    </source>
</evidence>
<dbReference type="InterPro" id="IPR013602">
    <property type="entry name" value="Dynein_heavy_linker"/>
</dbReference>
<dbReference type="FunFam" id="3.40.50.300:FF:000320">
    <property type="entry name" value="Dynein, axonemal, heavy chain 5"/>
    <property type="match status" value="1"/>
</dbReference>
<dbReference type="GO" id="GO:0051959">
    <property type="term" value="F:dynein light intermediate chain binding"/>
    <property type="evidence" value="ECO:0007669"/>
    <property type="project" value="InterPro"/>
</dbReference>